<evidence type="ECO:0000313" key="3">
    <source>
        <dbReference type="Proteomes" id="UP000266340"/>
    </source>
</evidence>
<feature type="region of interest" description="Disordered" evidence="1">
    <location>
        <begin position="1"/>
        <end position="26"/>
    </location>
</feature>
<dbReference type="AlphaFoldDB" id="A0A398CMV4"/>
<name>A0A398CMV4_9BACL</name>
<accession>A0A398CMV4</accession>
<sequence>MAAQAHALSEKISETQRELAADTSRIEATKQELQKRYEDAERIRQELERRSDDRELLDRKELLEKEISELKRKAGIWRRKARTSKRRT</sequence>
<evidence type="ECO:0000313" key="2">
    <source>
        <dbReference type="EMBL" id="RIE03622.1"/>
    </source>
</evidence>
<dbReference type="Proteomes" id="UP000266340">
    <property type="component" value="Unassembled WGS sequence"/>
</dbReference>
<dbReference type="EMBL" id="QXJM01000034">
    <property type="protein sequence ID" value="RIE03622.1"/>
    <property type="molecule type" value="Genomic_DNA"/>
</dbReference>
<keyword evidence="3" id="KW-1185">Reference proteome</keyword>
<gene>
    <name evidence="2" type="ORF">D3H35_10630</name>
</gene>
<organism evidence="2 3">
    <name type="scientific">Cohnella faecalis</name>
    <dbReference type="NCBI Taxonomy" id="2315694"/>
    <lineage>
        <taxon>Bacteria</taxon>
        <taxon>Bacillati</taxon>
        <taxon>Bacillota</taxon>
        <taxon>Bacilli</taxon>
        <taxon>Bacillales</taxon>
        <taxon>Paenibacillaceae</taxon>
        <taxon>Cohnella</taxon>
    </lineage>
</organism>
<protein>
    <submittedName>
        <fullName evidence="2">Uncharacterized protein</fullName>
    </submittedName>
</protein>
<reference evidence="2 3" key="1">
    <citation type="submission" date="2018-09" db="EMBL/GenBank/DDBJ databases">
        <title>Cohnella cavernae sp. nov., isolated from a karst cave.</title>
        <authorList>
            <person name="Zhu H."/>
        </authorList>
    </citation>
    <scope>NUCLEOTIDE SEQUENCE [LARGE SCALE GENOMIC DNA]</scope>
    <source>
        <strain evidence="2 3">K2E09-144</strain>
    </source>
</reference>
<evidence type="ECO:0000256" key="1">
    <source>
        <dbReference type="SAM" id="MobiDB-lite"/>
    </source>
</evidence>
<comment type="caution">
    <text evidence="2">The sequence shown here is derived from an EMBL/GenBank/DDBJ whole genome shotgun (WGS) entry which is preliminary data.</text>
</comment>
<feature type="compositionally biased region" description="Basic and acidic residues" evidence="1">
    <location>
        <begin position="8"/>
        <end position="26"/>
    </location>
</feature>
<proteinExistence type="predicted"/>